<keyword evidence="6 9" id="KW-0472">Membrane</keyword>
<accession>A0A8J7Z1Q4</accession>
<evidence type="ECO:0000256" key="8">
    <source>
        <dbReference type="ARBA" id="ARBA00030803"/>
    </source>
</evidence>
<evidence type="ECO:0000256" key="7">
    <source>
        <dbReference type="ARBA" id="ARBA00029829"/>
    </source>
</evidence>
<evidence type="ECO:0000256" key="5">
    <source>
        <dbReference type="ARBA" id="ARBA00022989"/>
    </source>
</evidence>
<keyword evidence="3" id="KW-1003">Cell membrane</keyword>
<comment type="subcellular location">
    <subcellularLocation>
        <location evidence="2">Cell membrane</location>
    </subcellularLocation>
    <subcellularLocation>
        <location evidence="1">Membrane</location>
        <topology evidence="1">Single-pass membrane protein</topology>
    </subcellularLocation>
</comment>
<dbReference type="GO" id="GO:0006417">
    <property type="term" value="P:regulation of translation"/>
    <property type="evidence" value="ECO:0007669"/>
    <property type="project" value="TreeGrafter"/>
</dbReference>
<sequence length="251" mass="26976">MAGSMLSEHIELLVSGYVLGDLSAEEAEEFQRLLATDPAIAQEVVRMQNVLEQSFAPAEVTPPTHLRAAILEKHRALAAPNLAPDRSKERPHRRRATWGNLAGLAAAGVILALGINNYQLRQALQPPTQPDEALTYGLKPAIAEVSASATVVVDPNRLEGRITAQNLPPLPPGQVYALWVVLKPNAPFTTDPKSAILMGSFEVEAGRTTTQTITPPSVFRSREWIAAVAVTAENAAAPQEHENQPILISGL</sequence>
<keyword evidence="12" id="KW-1185">Reference proteome</keyword>
<evidence type="ECO:0000256" key="4">
    <source>
        <dbReference type="ARBA" id="ARBA00022692"/>
    </source>
</evidence>
<dbReference type="AlphaFoldDB" id="A0A8J7Z1Q4"/>
<dbReference type="EMBL" id="WVIE01000002">
    <property type="protein sequence ID" value="NDJ16181.1"/>
    <property type="molecule type" value="Genomic_DNA"/>
</dbReference>
<dbReference type="Gene3D" id="1.10.10.1320">
    <property type="entry name" value="Anti-sigma factor, zinc-finger domain"/>
    <property type="match status" value="1"/>
</dbReference>
<dbReference type="PANTHER" id="PTHR37461:SF1">
    <property type="entry name" value="ANTI-SIGMA-K FACTOR RSKA"/>
    <property type="match status" value="1"/>
</dbReference>
<dbReference type="InterPro" id="IPR018764">
    <property type="entry name" value="RskA_C"/>
</dbReference>
<name>A0A8J7Z1Q4_9CYAN</name>
<keyword evidence="5 9" id="KW-1133">Transmembrane helix</keyword>
<dbReference type="PANTHER" id="PTHR37461">
    <property type="entry name" value="ANTI-SIGMA-K FACTOR RSKA"/>
    <property type="match status" value="1"/>
</dbReference>
<evidence type="ECO:0000256" key="9">
    <source>
        <dbReference type="SAM" id="Phobius"/>
    </source>
</evidence>
<dbReference type="InterPro" id="IPR051474">
    <property type="entry name" value="Anti-sigma-K/W_factor"/>
</dbReference>
<feature type="domain" description="Anti-sigma K factor RskA C-terminal" evidence="10">
    <location>
        <begin position="101"/>
        <end position="235"/>
    </location>
</feature>
<comment type="caution">
    <text evidence="11">The sequence shown here is derived from an EMBL/GenBank/DDBJ whole genome shotgun (WGS) entry which is preliminary data.</text>
</comment>
<evidence type="ECO:0000256" key="6">
    <source>
        <dbReference type="ARBA" id="ARBA00023136"/>
    </source>
</evidence>
<proteinExistence type="predicted"/>
<evidence type="ECO:0000259" key="10">
    <source>
        <dbReference type="Pfam" id="PF10099"/>
    </source>
</evidence>
<keyword evidence="4 9" id="KW-0812">Transmembrane</keyword>
<protein>
    <recommendedName>
        <fullName evidence="8">Regulator of SigK</fullName>
    </recommendedName>
    <alternativeName>
        <fullName evidence="7">Sigma-K anti-sigma factor RskA</fullName>
    </alternativeName>
</protein>
<dbReference type="InterPro" id="IPR041916">
    <property type="entry name" value="Anti_sigma_zinc_sf"/>
</dbReference>
<dbReference type="GO" id="GO:0016989">
    <property type="term" value="F:sigma factor antagonist activity"/>
    <property type="evidence" value="ECO:0007669"/>
    <property type="project" value="TreeGrafter"/>
</dbReference>
<evidence type="ECO:0000256" key="1">
    <source>
        <dbReference type="ARBA" id="ARBA00004167"/>
    </source>
</evidence>
<dbReference type="RefSeq" id="WP_162421684.1">
    <property type="nucleotide sequence ID" value="NZ_WVIE01000002.1"/>
</dbReference>
<evidence type="ECO:0000313" key="11">
    <source>
        <dbReference type="EMBL" id="NDJ16181.1"/>
    </source>
</evidence>
<evidence type="ECO:0000256" key="2">
    <source>
        <dbReference type="ARBA" id="ARBA00004236"/>
    </source>
</evidence>
<evidence type="ECO:0000313" key="12">
    <source>
        <dbReference type="Proteomes" id="UP000646053"/>
    </source>
</evidence>
<reference evidence="11" key="1">
    <citation type="submission" date="2019-12" db="EMBL/GenBank/DDBJ databases">
        <title>High-Quality draft genome sequences of three cyanobacteria isolated from the limestone walls of the Old Cathedral of Coimbra.</title>
        <authorList>
            <person name="Tiago I."/>
            <person name="Soares F."/>
            <person name="Portugal A."/>
        </authorList>
    </citation>
    <scope>NUCLEOTIDE SEQUENCE</scope>
    <source>
        <strain evidence="11">A</strain>
    </source>
</reference>
<dbReference type="GO" id="GO:0005886">
    <property type="term" value="C:plasma membrane"/>
    <property type="evidence" value="ECO:0007669"/>
    <property type="project" value="UniProtKB-SubCell"/>
</dbReference>
<feature type="transmembrane region" description="Helical" evidence="9">
    <location>
        <begin position="96"/>
        <end position="115"/>
    </location>
</feature>
<organism evidence="11 12">
    <name type="scientific">Myxacorys almedinensis A</name>
    <dbReference type="NCBI Taxonomy" id="2690445"/>
    <lineage>
        <taxon>Bacteria</taxon>
        <taxon>Bacillati</taxon>
        <taxon>Cyanobacteriota</taxon>
        <taxon>Cyanophyceae</taxon>
        <taxon>Leptolyngbyales</taxon>
        <taxon>Leptolyngbyaceae</taxon>
        <taxon>Myxacorys</taxon>
        <taxon>Myxacorys almedinensis</taxon>
    </lineage>
</organism>
<evidence type="ECO:0000256" key="3">
    <source>
        <dbReference type="ARBA" id="ARBA00022475"/>
    </source>
</evidence>
<dbReference type="Pfam" id="PF10099">
    <property type="entry name" value="RskA_C"/>
    <property type="match status" value="1"/>
</dbReference>
<dbReference type="Proteomes" id="UP000646053">
    <property type="component" value="Unassembled WGS sequence"/>
</dbReference>
<gene>
    <name evidence="11" type="ORF">GS601_02570</name>
</gene>